<name>A0A9W4MWQ7_PENNA</name>
<comment type="caution">
    <text evidence="1">The sequence shown here is derived from an EMBL/GenBank/DDBJ whole genome shotgun (WGS) entry which is preliminary data.</text>
</comment>
<gene>
    <name evidence="1" type="ORF">PNAL_LOCUS7298</name>
</gene>
<sequence>MSSPSSQWFHQGTDPGTIITLDQPVPSRWKILKKLNERNFQANEEMRRRHGHYSYATTKLLCCDPKKPSRKAFMRVYLQVPFKNTEMQDPKTRSRQATTYTPRELTAYQEFTQKDFSNAPKLLGYKLSTQDKSGLVPNGFAIWLAWEMVPGLRLGDRLGNDPYWTLPAVERENIRVTFMEALPQVIEKGYIPYALNLSKLVWHSETGTICFIVTSTASTRNLKTGVTSRLVLTS</sequence>
<evidence type="ECO:0000313" key="2">
    <source>
        <dbReference type="Proteomes" id="UP001153461"/>
    </source>
</evidence>
<organism evidence="1 2">
    <name type="scientific">Penicillium nalgiovense</name>
    <dbReference type="NCBI Taxonomy" id="60175"/>
    <lineage>
        <taxon>Eukaryota</taxon>
        <taxon>Fungi</taxon>
        <taxon>Dikarya</taxon>
        <taxon>Ascomycota</taxon>
        <taxon>Pezizomycotina</taxon>
        <taxon>Eurotiomycetes</taxon>
        <taxon>Eurotiomycetidae</taxon>
        <taxon>Eurotiales</taxon>
        <taxon>Aspergillaceae</taxon>
        <taxon>Penicillium</taxon>
    </lineage>
</organism>
<proteinExistence type="predicted"/>
<dbReference type="OrthoDB" id="4207132at2759"/>
<dbReference type="Proteomes" id="UP001153461">
    <property type="component" value="Unassembled WGS sequence"/>
</dbReference>
<reference evidence="1" key="1">
    <citation type="submission" date="2021-07" db="EMBL/GenBank/DDBJ databases">
        <authorList>
            <person name="Branca A.L. A."/>
        </authorList>
    </citation>
    <scope>NUCLEOTIDE SEQUENCE</scope>
</reference>
<dbReference type="AlphaFoldDB" id="A0A9W4MWQ7"/>
<dbReference type="EMBL" id="CAJVNV010000432">
    <property type="protein sequence ID" value="CAG8194111.1"/>
    <property type="molecule type" value="Genomic_DNA"/>
</dbReference>
<accession>A0A9W4MWQ7</accession>
<evidence type="ECO:0000313" key="1">
    <source>
        <dbReference type="EMBL" id="CAG8194111.1"/>
    </source>
</evidence>
<protein>
    <submittedName>
        <fullName evidence="1">Uncharacterized protein</fullName>
    </submittedName>
</protein>